<dbReference type="InterPro" id="IPR006439">
    <property type="entry name" value="HAD-SF_hydro_IA"/>
</dbReference>
<accession>A0A931GLF9</accession>
<proteinExistence type="predicted"/>
<dbReference type="InterPro" id="IPR023198">
    <property type="entry name" value="PGP-like_dom2"/>
</dbReference>
<evidence type="ECO:0000313" key="2">
    <source>
        <dbReference type="Proteomes" id="UP000614047"/>
    </source>
</evidence>
<dbReference type="PANTHER" id="PTHR18901:SF38">
    <property type="entry name" value="PSEUDOURIDINE-5'-PHOSPHATASE"/>
    <property type="match status" value="1"/>
</dbReference>
<dbReference type="SUPFAM" id="SSF56784">
    <property type="entry name" value="HAD-like"/>
    <property type="match status" value="1"/>
</dbReference>
<dbReference type="NCBIfam" id="TIGR01509">
    <property type="entry name" value="HAD-SF-IA-v3"/>
    <property type="match status" value="1"/>
</dbReference>
<dbReference type="InterPro" id="IPR023214">
    <property type="entry name" value="HAD_sf"/>
</dbReference>
<dbReference type="PRINTS" id="PR00413">
    <property type="entry name" value="HADHALOGNASE"/>
</dbReference>
<dbReference type="PANTHER" id="PTHR18901">
    <property type="entry name" value="2-DEOXYGLUCOSE-6-PHOSPHATE PHOSPHATASE 2"/>
    <property type="match status" value="1"/>
</dbReference>
<sequence>MQVLAVIFDLDGVLIDSEPLWEEVRRGVVTEHGGHWPPGTQERLMGMNTVEWAAYLADELLDGTMASDEVAYEVIDRMHRRYAEGVPLLPGAVAAVRRLAESFPLGLNSSSPRILMELVLGSLGLDSLFRATVSTEEVDLGKPAPDGYLTAAARLDTPPGRCAAIEDSAEGFRSAHAAGMRVIAVPRPGHPPPPDALALVSHTAAGLDAVTADTIREAGAAPRPGLGPAPG</sequence>
<keyword evidence="2" id="KW-1185">Reference proteome</keyword>
<dbReference type="RefSeq" id="WP_197014259.1">
    <property type="nucleotide sequence ID" value="NZ_BAABES010000002.1"/>
</dbReference>
<organism evidence="1 2">
    <name type="scientific">Actinomadura viridis</name>
    <dbReference type="NCBI Taxonomy" id="58110"/>
    <lineage>
        <taxon>Bacteria</taxon>
        <taxon>Bacillati</taxon>
        <taxon>Actinomycetota</taxon>
        <taxon>Actinomycetes</taxon>
        <taxon>Streptosporangiales</taxon>
        <taxon>Thermomonosporaceae</taxon>
        <taxon>Actinomadura</taxon>
    </lineage>
</organism>
<gene>
    <name evidence="1" type="ORF">IW256_006126</name>
</gene>
<dbReference type="Gene3D" id="3.40.50.1000">
    <property type="entry name" value="HAD superfamily/HAD-like"/>
    <property type="match status" value="1"/>
</dbReference>
<protein>
    <submittedName>
        <fullName evidence="1">HAD superfamily hydrolase (TIGR01509 family)</fullName>
    </submittedName>
</protein>
<dbReference type="EMBL" id="JADOUA010000001">
    <property type="protein sequence ID" value="MBG6092013.1"/>
    <property type="molecule type" value="Genomic_DNA"/>
</dbReference>
<dbReference type="Gene3D" id="1.10.150.240">
    <property type="entry name" value="Putative phosphatase, domain 2"/>
    <property type="match status" value="1"/>
</dbReference>
<dbReference type="AlphaFoldDB" id="A0A931GLF9"/>
<name>A0A931GLF9_9ACTN</name>
<dbReference type="Pfam" id="PF00702">
    <property type="entry name" value="Hydrolase"/>
    <property type="match status" value="1"/>
</dbReference>
<reference evidence="1" key="1">
    <citation type="submission" date="2020-11" db="EMBL/GenBank/DDBJ databases">
        <title>Sequencing the genomes of 1000 actinobacteria strains.</title>
        <authorList>
            <person name="Klenk H.-P."/>
        </authorList>
    </citation>
    <scope>NUCLEOTIDE SEQUENCE</scope>
    <source>
        <strain evidence="1">DSM 43175</strain>
    </source>
</reference>
<evidence type="ECO:0000313" key="1">
    <source>
        <dbReference type="EMBL" id="MBG6092013.1"/>
    </source>
</evidence>
<dbReference type="InterPro" id="IPR036412">
    <property type="entry name" value="HAD-like_sf"/>
</dbReference>
<dbReference type="CDD" id="cd07505">
    <property type="entry name" value="HAD_BPGM-like"/>
    <property type="match status" value="1"/>
</dbReference>
<comment type="caution">
    <text evidence="1">The sequence shown here is derived from an EMBL/GenBank/DDBJ whole genome shotgun (WGS) entry which is preliminary data.</text>
</comment>
<keyword evidence="1" id="KW-0378">Hydrolase</keyword>
<dbReference type="GO" id="GO:0016787">
    <property type="term" value="F:hydrolase activity"/>
    <property type="evidence" value="ECO:0007669"/>
    <property type="project" value="UniProtKB-KW"/>
</dbReference>
<dbReference type="SFLD" id="SFLDS00003">
    <property type="entry name" value="Haloacid_Dehalogenase"/>
    <property type="match status" value="1"/>
</dbReference>
<dbReference type="SFLD" id="SFLDG01129">
    <property type="entry name" value="C1.5:_HAD__Beta-PGM__Phosphata"/>
    <property type="match status" value="1"/>
</dbReference>
<dbReference type="Proteomes" id="UP000614047">
    <property type="component" value="Unassembled WGS sequence"/>
</dbReference>
<dbReference type="SFLD" id="SFLDG01135">
    <property type="entry name" value="C1.5.6:_HAD__Beta-PGM__Phospha"/>
    <property type="match status" value="1"/>
</dbReference>